<evidence type="ECO:0000313" key="3">
    <source>
        <dbReference type="Proteomes" id="UP000504635"/>
    </source>
</evidence>
<feature type="region of interest" description="Disordered" evidence="1">
    <location>
        <begin position="314"/>
        <end position="333"/>
    </location>
</feature>
<organism evidence="3 4">
    <name type="scientific">Sitophilus oryzae</name>
    <name type="common">Rice weevil</name>
    <name type="synonym">Curculio oryzae</name>
    <dbReference type="NCBI Taxonomy" id="7048"/>
    <lineage>
        <taxon>Eukaryota</taxon>
        <taxon>Metazoa</taxon>
        <taxon>Ecdysozoa</taxon>
        <taxon>Arthropoda</taxon>
        <taxon>Hexapoda</taxon>
        <taxon>Insecta</taxon>
        <taxon>Pterygota</taxon>
        <taxon>Neoptera</taxon>
        <taxon>Endopterygota</taxon>
        <taxon>Coleoptera</taxon>
        <taxon>Polyphaga</taxon>
        <taxon>Cucujiformia</taxon>
        <taxon>Curculionidae</taxon>
        <taxon>Dryophthorinae</taxon>
        <taxon>Sitophilus</taxon>
    </lineage>
</organism>
<gene>
    <name evidence="4" type="primary">LOC115883213</name>
</gene>
<feature type="compositionally biased region" description="Polar residues" evidence="1">
    <location>
        <begin position="208"/>
        <end position="237"/>
    </location>
</feature>
<reference evidence="4" key="1">
    <citation type="submission" date="2025-08" db="UniProtKB">
        <authorList>
            <consortium name="RefSeq"/>
        </authorList>
    </citation>
    <scope>IDENTIFICATION</scope>
    <source>
        <tissue evidence="4">Gonads</tissue>
    </source>
</reference>
<dbReference type="CTD" id="37331"/>
<evidence type="ECO:0000256" key="1">
    <source>
        <dbReference type="SAM" id="MobiDB-lite"/>
    </source>
</evidence>
<evidence type="ECO:0000259" key="2">
    <source>
        <dbReference type="Pfam" id="PF15255"/>
    </source>
</evidence>
<feature type="region of interest" description="Disordered" evidence="1">
    <location>
        <begin position="511"/>
        <end position="785"/>
    </location>
</feature>
<dbReference type="OrthoDB" id="751084at2759"/>
<feature type="region of interest" description="Disordered" evidence="1">
    <location>
        <begin position="1020"/>
        <end position="1043"/>
    </location>
</feature>
<dbReference type="KEGG" id="soy:115883213"/>
<sequence length="1504" mass="168368">MSKNNYTWTSEQMIDSASSWSLAGDVALLNRLKNLSEYLIKETVTTSTNVDKLLRDLDVVHFKLDLTRNEFHSLRNTQFIENRVYEDDETLESEDIRIENTESSEEKDNIIKNSILKGLNTINNCFDRVEVAVSDSEDDETGTSYILQPKDIYVDRPLPYLIGSEEWYKKWHVGLVPSESESESDTKPDSYSPSLSDDEEISKDKGSETSSELRFSDNGNNAPVAHSTFNDTQNLTYSSEEGSLSSKLESSNEKFARQLAARLDNISTNNSTIDNGNINNVRSIQQPTIYGNLFSEEPPPLSDDEQFKNNIADKSSQKENLWPKKPDNQLPKNQNISNIYRENTKTKGNLFDESSSSEEDISAVVNKRTTASKTSYLSSQKVTVPLVDDEPPELSSHSVEDTSKKKKPVGGISIFGNQDLNLPKALKKSVLFDELSKENDVTDNKDIKTQKNTQKKLNLFENDNENDEEDDILSKRSQESNKNLSLFGENDKKMADVETTKRKTYKKLSLFDDDDEDDNEDEIFSTISAKKEPQSSESAPIKTELQKTRKNISLFDDSDDSDTLFAGGSEKLPENTEKNVLNASSEPRFFEKIEKENSQEENTNQGGTESNEPLKSRKNINLFDSDDSNSSDDENIFDLKRPVKKNPEKIGESTKKDALECFEEPPQDKVDFNTDIMGEGNDIVRPTMSENDTYSEGKSSNGNGEIARTDEGKTGGNFIHDPPSISLFDSSPPPVNWGDNRSDNSAENSDDADTYSINDAILDRITSGSQSERRSQSLFDNEPPSLDIDVNYSSGIVVKDCEDVTRVEGDDSSFYPYASSSRRFSSDLFREQQGQDSFQITKNITAENSMKIQPILENNAEKHDNSTKIDCFTPSGTLGDFEDDEDSIFFEKSNRDESKGTPGKLKHNLNINVAALLPNASRPKVNFATPRKIDTLENESHENKEDLDVVDNTGVLVSVTKNRAKIPVKRRPSTRRARHEAVRKSMIETENYFTDNSSPVTVDTRDDSVIDNKLKEKSLLDDEKNKDFPTKGSESSNLQEGSDIRHLLQQETTPEYIKPPVFNPDNSSSSDEDFFNKAMTRSKTQSFPDKNEPSAIKIAKQASDSEKTKDFPTKDHIIGRQPNLQEGSDIRQTGDVTIDTHHSLQQEKTPEYIKPPVFNPDNSSSSDEDFFTKAMTRSKTQSFPDKNEPSAVKIAKQASDSEKTKDFPTKDHIIGRQPNLQKGSDIRQAGDVTIDTHRSLQQEKTPEYIKPAVFNPDNSSSSDEDFFTKAMTRSNTQSFPDKNEPSAIKIAKQASDYGKTKYFPTEDDVVGRQPNLQQGSDIRQASDVTIDTRHSLQQDIQPESIKPPVFSETISSSSSSNDEDFFTNVLANKNTTKSLAGKSEPSSVIKTAKQASSLFSDQSGSDYSDSELFGPKTKASTAKNQIDKKAKETTKKNSIFDDSDDNDSSDGSLFGGTKSSRETAKFDEKKAAKLNPRAKIGKPSNIRKLENKEVTDFDPLSDLH</sequence>
<dbReference type="InParanoid" id="A0A6J2Y287"/>
<feature type="compositionally biased region" description="Polar residues" evidence="1">
    <location>
        <begin position="1175"/>
        <end position="1184"/>
    </location>
</feature>
<dbReference type="InterPro" id="IPR029341">
    <property type="entry name" value="FAM21/CAPZIP"/>
</dbReference>
<dbReference type="GeneID" id="115883213"/>
<dbReference type="Proteomes" id="UP000504635">
    <property type="component" value="Unplaced"/>
</dbReference>
<evidence type="ECO:0000313" key="4">
    <source>
        <dbReference type="RefSeq" id="XP_030757396.1"/>
    </source>
</evidence>
<feature type="compositionally biased region" description="Low complexity" evidence="1">
    <location>
        <begin position="238"/>
        <end position="249"/>
    </location>
</feature>
<feature type="compositionally biased region" description="Polar residues" evidence="1">
    <location>
        <begin position="688"/>
        <end position="703"/>
    </location>
</feature>
<feature type="compositionally biased region" description="Basic and acidic residues" evidence="1">
    <location>
        <begin position="637"/>
        <end position="659"/>
    </location>
</feature>
<feature type="compositionally biased region" description="Basic and acidic residues" evidence="1">
    <location>
        <begin position="588"/>
        <end position="598"/>
    </location>
</feature>
<proteinExistence type="predicted"/>
<feature type="compositionally biased region" description="Polar residues" evidence="1">
    <location>
        <begin position="600"/>
        <end position="613"/>
    </location>
</feature>
<dbReference type="Pfam" id="PF15255">
    <property type="entry name" value="CAP-ZIP_m"/>
    <property type="match status" value="1"/>
</dbReference>
<feature type="region of interest" description="Disordered" evidence="1">
    <location>
        <begin position="1144"/>
        <end position="1217"/>
    </location>
</feature>
<feature type="domain" description="FAM21/CAPZIP" evidence="2">
    <location>
        <begin position="902"/>
        <end position="989"/>
    </location>
</feature>
<feature type="compositionally biased region" description="Basic and acidic residues" evidence="1">
    <location>
        <begin position="1425"/>
        <end position="1439"/>
    </location>
</feature>
<protein>
    <submittedName>
        <fullName evidence="4">WASH complex subunit 2</fullName>
    </submittedName>
</protein>
<feature type="compositionally biased region" description="Polar residues" evidence="1">
    <location>
        <begin position="1314"/>
        <end position="1324"/>
    </location>
</feature>
<feature type="compositionally biased region" description="Basic and acidic residues" evidence="1">
    <location>
        <begin position="1199"/>
        <end position="1214"/>
    </location>
</feature>
<feature type="region of interest" description="Disordered" evidence="1">
    <location>
        <begin position="443"/>
        <end position="499"/>
    </location>
</feature>
<dbReference type="FunCoup" id="A0A6J2Y287">
    <property type="interactions" value="948"/>
</dbReference>
<feature type="region of interest" description="Disordered" evidence="1">
    <location>
        <begin position="1100"/>
        <end position="1120"/>
    </location>
</feature>
<feature type="compositionally biased region" description="Basic and acidic residues" evidence="1">
    <location>
        <begin position="1459"/>
        <end position="1471"/>
    </location>
</feature>
<feature type="compositionally biased region" description="Acidic residues" evidence="1">
    <location>
        <begin position="511"/>
        <end position="523"/>
    </location>
</feature>
<name>A0A6J2Y287_SITOR</name>
<feature type="region of interest" description="Disordered" evidence="1">
    <location>
        <begin position="1302"/>
        <end position="1324"/>
    </location>
</feature>
<feature type="compositionally biased region" description="Polar residues" evidence="1">
    <location>
        <begin position="1376"/>
        <end position="1407"/>
    </location>
</feature>
<feature type="compositionally biased region" description="Basic and acidic residues" evidence="1">
    <location>
        <begin position="315"/>
        <end position="327"/>
    </location>
</feature>
<feature type="compositionally biased region" description="Basic and acidic residues" evidence="1">
    <location>
        <begin position="1487"/>
        <end position="1504"/>
    </location>
</feature>
<feature type="compositionally biased region" description="Acidic residues" evidence="1">
    <location>
        <begin position="624"/>
        <end position="636"/>
    </location>
</feature>
<feature type="region of interest" description="Disordered" evidence="1">
    <location>
        <begin position="1376"/>
        <end position="1504"/>
    </location>
</feature>
<feature type="region of interest" description="Disordered" evidence="1">
    <location>
        <begin position="178"/>
        <end position="249"/>
    </location>
</feature>
<feature type="region of interest" description="Disordered" evidence="1">
    <location>
        <begin position="1337"/>
        <end position="1362"/>
    </location>
</feature>
<accession>A0A6J2Y287</accession>
<feature type="compositionally biased region" description="Basic and acidic residues" evidence="1">
    <location>
        <begin position="1020"/>
        <end position="1029"/>
    </location>
</feature>
<feature type="region of interest" description="Disordered" evidence="1">
    <location>
        <begin position="387"/>
        <end position="406"/>
    </location>
</feature>
<feature type="compositionally biased region" description="Basic and acidic residues" evidence="1">
    <location>
        <begin position="489"/>
        <end position="499"/>
    </location>
</feature>
<feature type="compositionally biased region" description="Acidic residues" evidence="1">
    <location>
        <begin position="462"/>
        <end position="471"/>
    </location>
</feature>
<keyword evidence="3" id="KW-1185">Reference proteome</keyword>
<feature type="compositionally biased region" description="Basic and acidic residues" evidence="1">
    <location>
        <begin position="1103"/>
        <end position="1118"/>
    </location>
</feature>
<dbReference type="RefSeq" id="XP_030757396.1">
    <property type="nucleotide sequence ID" value="XM_030901536.1"/>
</dbReference>